<accession>A0A183TXT9</accession>
<proteinExistence type="inferred from homology"/>
<keyword evidence="7 11" id="KW-0067">ATP-binding</keyword>
<evidence type="ECO:0000313" key="16">
    <source>
        <dbReference type="WBParaSite" id="TCNE_0000105801-mRNA-1"/>
    </source>
</evidence>
<evidence type="ECO:0000256" key="2">
    <source>
        <dbReference type="ARBA" id="ARBA00012513"/>
    </source>
</evidence>
<reference evidence="16" key="1">
    <citation type="submission" date="2016-06" db="UniProtKB">
        <authorList>
            <consortium name="WormBaseParasite"/>
        </authorList>
    </citation>
    <scope>IDENTIFICATION</scope>
</reference>
<evidence type="ECO:0000256" key="8">
    <source>
        <dbReference type="ARBA" id="ARBA00047899"/>
    </source>
</evidence>
<evidence type="ECO:0000256" key="3">
    <source>
        <dbReference type="ARBA" id="ARBA00022527"/>
    </source>
</evidence>
<dbReference type="GO" id="GO:0005956">
    <property type="term" value="C:protein kinase CK2 complex"/>
    <property type="evidence" value="ECO:0007669"/>
    <property type="project" value="TreeGrafter"/>
</dbReference>
<dbReference type="WBParaSite" id="TCNE_0000105801-mRNA-1">
    <property type="protein sequence ID" value="TCNE_0000105801-mRNA-1"/>
    <property type="gene ID" value="TCNE_0000105801"/>
</dbReference>
<protein>
    <recommendedName>
        <fullName evidence="10">Casein kinase II subunit alpha</fullName>
        <ecNumber evidence="2">2.7.11.1</ecNumber>
    </recommendedName>
</protein>
<comment type="catalytic activity">
    <reaction evidence="9">
        <text>L-seryl-[protein] + ATP = O-phospho-L-seryl-[protein] + ADP + H(+)</text>
        <dbReference type="Rhea" id="RHEA:17989"/>
        <dbReference type="Rhea" id="RHEA-COMP:9863"/>
        <dbReference type="Rhea" id="RHEA-COMP:11604"/>
        <dbReference type="ChEBI" id="CHEBI:15378"/>
        <dbReference type="ChEBI" id="CHEBI:29999"/>
        <dbReference type="ChEBI" id="CHEBI:30616"/>
        <dbReference type="ChEBI" id="CHEBI:83421"/>
        <dbReference type="ChEBI" id="CHEBI:456216"/>
        <dbReference type="EC" id="2.7.11.1"/>
    </reaction>
</comment>
<keyword evidence="6" id="KW-0418">Kinase</keyword>
<dbReference type="GO" id="GO:0051726">
    <property type="term" value="P:regulation of cell cycle"/>
    <property type="evidence" value="ECO:0007669"/>
    <property type="project" value="TreeGrafter"/>
</dbReference>
<dbReference type="FunFam" id="3.30.200.20:FF:000088">
    <property type="entry name" value="Casein kinase II subunit alpha"/>
    <property type="match status" value="1"/>
</dbReference>
<dbReference type="PANTHER" id="PTHR24054">
    <property type="entry name" value="CASEIN KINASE II SUBUNIT ALPHA"/>
    <property type="match status" value="1"/>
</dbReference>
<evidence type="ECO:0000256" key="10">
    <source>
        <dbReference type="ARBA" id="ARBA00071078"/>
    </source>
</evidence>
<dbReference type="InterPro" id="IPR008271">
    <property type="entry name" value="Ser/Thr_kinase_AS"/>
</dbReference>
<dbReference type="AlphaFoldDB" id="A0A183TXT9"/>
<dbReference type="EMBL" id="UYWY01000668">
    <property type="protein sequence ID" value="VDM25392.1"/>
    <property type="molecule type" value="Genomic_DNA"/>
</dbReference>
<comment type="catalytic activity">
    <reaction evidence="8">
        <text>L-threonyl-[protein] + ATP = O-phospho-L-threonyl-[protein] + ADP + H(+)</text>
        <dbReference type="Rhea" id="RHEA:46608"/>
        <dbReference type="Rhea" id="RHEA-COMP:11060"/>
        <dbReference type="Rhea" id="RHEA-COMP:11605"/>
        <dbReference type="ChEBI" id="CHEBI:15378"/>
        <dbReference type="ChEBI" id="CHEBI:30013"/>
        <dbReference type="ChEBI" id="CHEBI:30616"/>
        <dbReference type="ChEBI" id="CHEBI:61977"/>
        <dbReference type="ChEBI" id="CHEBI:456216"/>
        <dbReference type="EC" id="2.7.11.1"/>
    </reaction>
</comment>
<dbReference type="InterPro" id="IPR017441">
    <property type="entry name" value="Protein_kinase_ATP_BS"/>
</dbReference>
<evidence type="ECO:0000259" key="13">
    <source>
        <dbReference type="PROSITE" id="PS50011"/>
    </source>
</evidence>
<dbReference type="CDD" id="cd14132">
    <property type="entry name" value="STKc_CK2_alpha"/>
    <property type="match status" value="1"/>
</dbReference>
<dbReference type="Gene3D" id="3.30.200.20">
    <property type="entry name" value="Phosphorylase Kinase, domain 1"/>
    <property type="match status" value="1"/>
</dbReference>
<evidence type="ECO:0000256" key="1">
    <source>
        <dbReference type="ARBA" id="ARBA00011270"/>
    </source>
</evidence>
<organism evidence="15 16">
    <name type="scientific">Toxocara canis</name>
    <name type="common">Canine roundworm</name>
    <dbReference type="NCBI Taxonomy" id="6265"/>
    <lineage>
        <taxon>Eukaryota</taxon>
        <taxon>Metazoa</taxon>
        <taxon>Ecdysozoa</taxon>
        <taxon>Nematoda</taxon>
        <taxon>Chromadorea</taxon>
        <taxon>Rhabditida</taxon>
        <taxon>Spirurina</taxon>
        <taxon>Ascaridomorpha</taxon>
        <taxon>Ascaridoidea</taxon>
        <taxon>Toxocaridae</taxon>
        <taxon>Toxocara</taxon>
    </lineage>
</organism>
<dbReference type="Proteomes" id="UP000050794">
    <property type="component" value="Unassembled WGS sequence"/>
</dbReference>
<dbReference type="InterPro" id="IPR045216">
    <property type="entry name" value="CK2_alpha"/>
</dbReference>
<dbReference type="InterPro" id="IPR011009">
    <property type="entry name" value="Kinase-like_dom_sf"/>
</dbReference>
<comment type="subunit">
    <text evidence="1">Tetramer of two alpha and two beta chains.</text>
</comment>
<name>A0A183TXT9_TOXCA</name>
<evidence type="ECO:0000313" key="15">
    <source>
        <dbReference type="Proteomes" id="UP000050794"/>
    </source>
</evidence>
<keyword evidence="15" id="KW-1185">Reference proteome</keyword>
<dbReference type="InterPro" id="IPR000719">
    <property type="entry name" value="Prot_kinase_dom"/>
</dbReference>
<dbReference type="FunFam" id="1.10.510.10:FF:000059">
    <property type="entry name" value="Casein kinase II subunit alpha"/>
    <property type="match status" value="1"/>
</dbReference>
<dbReference type="PROSITE" id="PS00107">
    <property type="entry name" value="PROTEIN_KINASE_ATP"/>
    <property type="match status" value="1"/>
</dbReference>
<dbReference type="GO" id="GO:0005524">
    <property type="term" value="F:ATP binding"/>
    <property type="evidence" value="ECO:0007669"/>
    <property type="project" value="UniProtKB-UniRule"/>
</dbReference>
<dbReference type="Pfam" id="PF00069">
    <property type="entry name" value="Pkinase"/>
    <property type="match status" value="1"/>
</dbReference>
<keyword evidence="5 11" id="KW-0547">Nucleotide-binding</keyword>
<evidence type="ECO:0000256" key="5">
    <source>
        <dbReference type="ARBA" id="ARBA00022741"/>
    </source>
</evidence>
<keyword evidence="4" id="KW-0808">Transferase</keyword>
<evidence type="ECO:0000256" key="4">
    <source>
        <dbReference type="ARBA" id="ARBA00022679"/>
    </source>
</evidence>
<dbReference type="EC" id="2.7.11.1" evidence="2"/>
<comment type="similarity">
    <text evidence="12">Belongs to the protein kinase superfamily.</text>
</comment>
<evidence type="ECO:0000256" key="11">
    <source>
        <dbReference type="PROSITE-ProRule" id="PRU10141"/>
    </source>
</evidence>
<feature type="domain" description="Protein kinase" evidence="13">
    <location>
        <begin position="21"/>
        <end position="306"/>
    </location>
</feature>
<dbReference type="Gene3D" id="1.10.510.10">
    <property type="entry name" value="Transferase(Phosphotransferase) domain 1"/>
    <property type="match status" value="1"/>
</dbReference>
<dbReference type="PROSITE" id="PS00108">
    <property type="entry name" value="PROTEIN_KINASE_ST"/>
    <property type="match status" value="1"/>
</dbReference>
<evidence type="ECO:0000256" key="9">
    <source>
        <dbReference type="ARBA" id="ARBA00048679"/>
    </source>
</evidence>
<dbReference type="GO" id="GO:0004674">
    <property type="term" value="F:protein serine/threonine kinase activity"/>
    <property type="evidence" value="ECO:0007669"/>
    <property type="project" value="UniProtKB-KW"/>
</dbReference>
<reference evidence="14 15" key="2">
    <citation type="submission" date="2018-11" db="EMBL/GenBank/DDBJ databases">
        <authorList>
            <consortium name="Pathogen Informatics"/>
        </authorList>
    </citation>
    <scope>NUCLEOTIDE SEQUENCE [LARGE SCALE GENOMIC DNA]</scope>
</reference>
<keyword evidence="3 12" id="KW-0723">Serine/threonine-protein kinase</keyword>
<dbReference type="PANTHER" id="PTHR24054:SF0">
    <property type="entry name" value="CASEIN KINASE II SUBUNIT ALPHA"/>
    <property type="match status" value="1"/>
</dbReference>
<dbReference type="SUPFAM" id="SSF56112">
    <property type="entry name" value="Protein kinase-like (PK-like)"/>
    <property type="match status" value="1"/>
</dbReference>
<dbReference type="PROSITE" id="PS50011">
    <property type="entry name" value="PROTEIN_KINASE_DOM"/>
    <property type="match status" value="1"/>
</dbReference>
<evidence type="ECO:0000256" key="6">
    <source>
        <dbReference type="ARBA" id="ARBA00022777"/>
    </source>
</evidence>
<sequence length="333" mass="39297">MPEEYWCFSDHLIEWGNIEHYELVMKIGRGKYSEVFEALSETTGRKCVVKVLKPVIENKVKREIKVLMNLRGGDNIITLLDVVKDPVTQTPALIFEYISNTDHRQLYPTLTSCEVRYYMYELLKALQFCHSRGIMHRDVKPQNILFDRKRRKLFLIDWGLADFYHPHQQYNLRVASRFFKAPELLVGYQFYDYSLDMWSVGCVFASIIFKMEPFFCGQDNYDQLVRIAKVLGTEDLFNYIGKYQVELDPHYENILGCHSKKRWECFVRSDNVHLISVDALNLLDRLMRYDHTERLTAGEAMQHSYFNPVIGTQSLLVKGHVCPVINNHREFLR</sequence>
<evidence type="ECO:0000256" key="12">
    <source>
        <dbReference type="RuleBase" id="RU000304"/>
    </source>
</evidence>
<feature type="binding site" evidence="11">
    <location>
        <position position="50"/>
    </location>
    <ligand>
        <name>ATP</name>
        <dbReference type="ChEBI" id="CHEBI:30616"/>
    </ligand>
</feature>
<dbReference type="GO" id="GO:0005634">
    <property type="term" value="C:nucleus"/>
    <property type="evidence" value="ECO:0007669"/>
    <property type="project" value="TreeGrafter"/>
</dbReference>
<evidence type="ECO:0000313" key="14">
    <source>
        <dbReference type="EMBL" id="VDM25392.1"/>
    </source>
</evidence>
<dbReference type="SMART" id="SM00220">
    <property type="entry name" value="S_TKc"/>
    <property type="match status" value="1"/>
</dbReference>
<gene>
    <name evidence="14" type="ORF">TCNE_LOCUS1059</name>
</gene>
<evidence type="ECO:0000256" key="7">
    <source>
        <dbReference type="ARBA" id="ARBA00022840"/>
    </source>
</evidence>
<dbReference type="GO" id="GO:0005829">
    <property type="term" value="C:cytosol"/>
    <property type="evidence" value="ECO:0007669"/>
    <property type="project" value="TreeGrafter"/>
</dbReference>